<protein>
    <submittedName>
        <fullName evidence="1">Uncharacterized protein</fullName>
    </submittedName>
</protein>
<dbReference type="EMBL" id="KN824220">
    <property type="protein sequence ID" value="KIO15318.1"/>
    <property type="molecule type" value="Genomic_DNA"/>
</dbReference>
<name>A0A0C3PLW5_9AGAM</name>
<reference evidence="1" key="3">
    <citation type="submission" date="2015-02" db="EMBL/GenBank/DDBJ databases">
        <title>Evolutionary Origins and Diversification of the Mycorrhizal Mutualists.</title>
        <authorList>
            <consortium name="DOE Joint Genome Institute"/>
            <consortium name="Mycorrhizal Genomics Consortium"/>
            <person name="Kohler A."/>
            <person name="Kuo A."/>
            <person name="Nagy L.G."/>
            <person name="Floudas D."/>
            <person name="Copeland A."/>
            <person name="Barry K.W."/>
            <person name="Cichocki N."/>
            <person name="Veneault-Fourrey C."/>
            <person name="LaButti K."/>
            <person name="Lindquist E.A."/>
            <person name="Lipzen A."/>
            <person name="Lundell T."/>
            <person name="Morin E."/>
            <person name="Murat C."/>
            <person name="Riley R."/>
            <person name="Ohm R."/>
            <person name="Sun H."/>
            <person name="Tunlid A."/>
            <person name="Henrissat B."/>
            <person name="Grigoriev I.V."/>
            <person name="Hibbett D.S."/>
            <person name="Martin F."/>
        </authorList>
    </citation>
    <scope>NUCLEOTIDE SEQUENCE</scope>
    <source>
        <strain evidence="1 3">MUT 4182</strain>
    </source>
</reference>
<reference evidence="3" key="2">
    <citation type="submission" date="2015-01" db="EMBL/GenBank/DDBJ databases">
        <title>Evolutionary Origins and Diversification of the Mycorrhizal Mutualists.</title>
        <authorList>
            <consortium name="DOE Joint Genome Institute"/>
            <consortium name="Mycorrhizal Genomics Consortium"/>
            <person name="Kohler A."/>
            <person name="Kuo A."/>
            <person name="Nagy L.G."/>
            <person name="Floudas D."/>
            <person name="Copeland A."/>
            <person name="Barry K.W."/>
            <person name="Cichocki N."/>
            <person name="Veneault-Fourrey C."/>
            <person name="LaButti K."/>
            <person name="Lindquist E.A."/>
            <person name="Lipzen A."/>
            <person name="Lundell T."/>
            <person name="Morin E."/>
            <person name="Murat C."/>
            <person name="Riley R."/>
            <person name="Ohm R."/>
            <person name="Sun H."/>
            <person name="Tunlid A."/>
            <person name="Henrissat B."/>
            <person name="Grigoriev I.V."/>
            <person name="Hibbett D.S."/>
            <person name="Martin F."/>
        </authorList>
    </citation>
    <scope>NUCLEOTIDE SEQUENCE [LARGE SCALE GENOMIC DNA]</scope>
    <source>
        <strain evidence="3">MUT 4182</strain>
    </source>
</reference>
<accession>A0A0C3PLW5</accession>
<dbReference type="AlphaFoldDB" id="A0A0C3PLW5"/>
<evidence type="ECO:0000313" key="2">
    <source>
        <dbReference type="EMBL" id="KIO15318.1"/>
    </source>
</evidence>
<reference evidence="1 3" key="1">
    <citation type="submission" date="2014-04" db="EMBL/GenBank/DDBJ databases">
        <authorList>
            <consortium name="DOE Joint Genome Institute"/>
            <person name="Kuo A."/>
            <person name="Girlanda M."/>
            <person name="Perotto S."/>
            <person name="Kohler A."/>
            <person name="Nagy L.G."/>
            <person name="Floudas D."/>
            <person name="Copeland A."/>
            <person name="Barry K.W."/>
            <person name="Cichocki N."/>
            <person name="Veneault-Fourrey C."/>
            <person name="LaButti K."/>
            <person name="Lindquist E.A."/>
            <person name="Lipzen A."/>
            <person name="Lundell T."/>
            <person name="Morin E."/>
            <person name="Murat C."/>
            <person name="Sun H."/>
            <person name="Tunlid A."/>
            <person name="Henrissat B."/>
            <person name="Grigoriev I.V."/>
            <person name="Hibbett D.S."/>
            <person name="Martin F."/>
            <person name="Nordberg H.P."/>
            <person name="Cantor M.N."/>
            <person name="Hua S.X."/>
        </authorList>
    </citation>
    <scope>NUCLEOTIDE SEQUENCE [LARGE SCALE GENOMIC DNA]</scope>
    <source>
        <strain evidence="1 3">MUT 4182</strain>
    </source>
</reference>
<evidence type="ECO:0000313" key="1">
    <source>
        <dbReference type="EMBL" id="KIO15295.1"/>
    </source>
</evidence>
<dbReference type="EMBL" id="KN824255">
    <property type="protein sequence ID" value="KIO15295.1"/>
    <property type="molecule type" value="Genomic_DNA"/>
</dbReference>
<proteinExistence type="predicted"/>
<organism evidence="1 3">
    <name type="scientific">Tulasnella calospora MUT 4182</name>
    <dbReference type="NCBI Taxonomy" id="1051891"/>
    <lineage>
        <taxon>Eukaryota</taxon>
        <taxon>Fungi</taxon>
        <taxon>Dikarya</taxon>
        <taxon>Basidiomycota</taxon>
        <taxon>Agaricomycotina</taxon>
        <taxon>Agaricomycetes</taxon>
        <taxon>Cantharellales</taxon>
        <taxon>Tulasnellaceae</taxon>
        <taxon>Tulasnella</taxon>
    </lineage>
</organism>
<dbReference type="Proteomes" id="UP000054248">
    <property type="component" value="Unassembled WGS sequence"/>
</dbReference>
<gene>
    <name evidence="2" type="ORF">M407DRAFT_35134</name>
    <name evidence="1" type="ORF">M407DRAFT_35169</name>
</gene>
<evidence type="ECO:0000313" key="3">
    <source>
        <dbReference type="Proteomes" id="UP000054248"/>
    </source>
</evidence>
<dbReference type="HOGENOM" id="CLU_2265685_0_0_1"/>
<sequence>MHSLPAIGFARNNTGQFPLPFPDTIIRLPRTSSSPSPPPRHRLDGNSLLPYSIELSIISFALYFRLPPMWSSLVCPRKGVSQRVQAQAPCVARKWDHPSSGKS</sequence>
<keyword evidence="3" id="KW-1185">Reference proteome</keyword>